<evidence type="ECO:0000256" key="9">
    <source>
        <dbReference type="ARBA" id="ARBA00022958"/>
    </source>
</evidence>
<dbReference type="EC" id="2.3.1.9" evidence="5"/>
<dbReference type="InterPro" id="IPR020615">
    <property type="entry name" value="Thiolase_acyl_enz_int_AS"/>
</dbReference>
<dbReference type="PIRSF" id="PIRSF000429">
    <property type="entry name" value="Ac-CoA_Ac_transf"/>
    <property type="match status" value="1"/>
</dbReference>
<evidence type="ECO:0000256" key="7">
    <source>
        <dbReference type="ARBA" id="ARBA00022723"/>
    </source>
</evidence>
<sequence length="398" mass="42389">MVHYSRIVFSALKDAYIVSAVRTPIGSFRSTLGAVSAPDLGSVAIKGALDKANVNPKEVQEVFMGQVCQAGVGQAPARQASLKAGLEKSTAVTTINKVCSSGLKSIMIGAQQIQTGHQDVVIGGGMESMSNVPFYLKRGDTGYGDFKVFDGIVYDGLTDAYDKIHMGLCGEKTAADLSISKEQQDEYATNSYKRAAEAWKNGIFKSEVVPVTIKDRKGEKIVDEDEEYKRINFDKMKTLKTVFKKDGTITAANASTLNDGACAVLMVSEDKLKSLNLKPLAKIIAYGDAATEPIDFSKAPGLVIPKMLKKANLSLNDIALFELNEAFSLVPLACIKQLNLDPSKVNIHGGAVSLGHPIGMSGARILTHLVHSLKKNEFGVAAICNGGGGASGMIVQKL</sequence>
<feature type="active site" description="Proton acceptor" evidence="12">
    <location>
        <position position="356"/>
    </location>
</feature>
<dbReference type="AlphaFoldDB" id="A0A0N5BXE0"/>
<dbReference type="PROSITE" id="PS00099">
    <property type="entry name" value="THIOLASE_3"/>
    <property type="match status" value="1"/>
</dbReference>
<feature type="active site" description="Proton acceptor" evidence="12">
    <location>
        <position position="384"/>
    </location>
</feature>
<evidence type="ECO:0000256" key="12">
    <source>
        <dbReference type="PIRSR" id="PIRSR000429-1"/>
    </source>
</evidence>
<evidence type="ECO:0000256" key="13">
    <source>
        <dbReference type="RuleBase" id="RU003557"/>
    </source>
</evidence>
<dbReference type="NCBIfam" id="TIGR01930">
    <property type="entry name" value="AcCoA-C-Actrans"/>
    <property type="match status" value="1"/>
</dbReference>
<name>A0A0N5BXE0_STREA</name>
<dbReference type="PROSITE" id="PS00098">
    <property type="entry name" value="THIOLASE_1"/>
    <property type="match status" value="1"/>
</dbReference>
<dbReference type="InterPro" id="IPR020616">
    <property type="entry name" value="Thiolase_N"/>
</dbReference>
<comment type="subunit">
    <text evidence="4">Homotetramer.</text>
</comment>
<evidence type="ECO:0000256" key="4">
    <source>
        <dbReference type="ARBA" id="ARBA00011881"/>
    </source>
</evidence>
<dbReference type="PROSITE" id="PS00737">
    <property type="entry name" value="THIOLASE_2"/>
    <property type="match status" value="1"/>
</dbReference>
<evidence type="ECO:0000256" key="3">
    <source>
        <dbReference type="ARBA" id="ARBA00010982"/>
    </source>
</evidence>
<proteinExistence type="inferred from homology"/>
<evidence type="ECO:0000256" key="8">
    <source>
        <dbReference type="ARBA" id="ARBA00022946"/>
    </source>
</evidence>
<evidence type="ECO:0000256" key="2">
    <source>
        <dbReference type="ARBA" id="ARBA00005189"/>
    </source>
</evidence>
<keyword evidence="16" id="KW-1185">Reference proteome</keyword>
<feature type="domain" description="Thiolase C-terminal" evidence="15">
    <location>
        <begin position="277"/>
        <end position="397"/>
    </location>
</feature>
<dbReference type="WBParaSite" id="SPAL_0001047100.1">
    <property type="protein sequence ID" value="SPAL_0001047100.1"/>
    <property type="gene ID" value="SPAL_0001047100"/>
</dbReference>
<keyword evidence="9" id="KW-0630">Potassium</keyword>
<evidence type="ECO:0000313" key="17">
    <source>
        <dbReference type="WBParaSite" id="SPAL_0001047100.1"/>
    </source>
</evidence>
<evidence type="ECO:0000256" key="10">
    <source>
        <dbReference type="ARBA" id="ARBA00023128"/>
    </source>
</evidence>
<keyword evidence="10" id="KW-0496">Mitochondrion</keyword>
<dbReference type="Proteomes" id="UP000046392">
    <property type="component" value="Unplaced"/>
</dbReference>
<evidence type="ECO:0000259" key="15">
    <source>
        <dbReference type="Pfam" id="PF02803"/>
    </source>
</evidence>
<dbReference type="GO" id="GO:0006635">
    <property type="term" value="P:fatty acid beta-oxidation"/>
    <property type="evidence" value="ECO:0007669"/>
    <property type="project" value="TreeGrafter"/>
</dbReference>
<comment type="pathway">
    <text evidence="2">Lipid metabolism.</text>
</comment>
<evidence type="ECO:0000256" key="11">
    <source>
        <dbReference type="ARBA" id="ARBA00023315"/>
    </source>
</evidence>
<dbReference type="GO" id="GO:0005739">
    <property type="term" value="C:mitochondrion"/>
    <property type="evidence" value="ECO:0007669"/>
    <property type="project" value="UniProtKB-SubCell"/>
</dbReference>
<dbReference type="Gene3D" id="3.40.47.10">
    <property type="match status" value="1"/>
</dbReference>
<evidence type="ECO:0000256" key="5">
    <source>
        <dbReference type="ARBA" id="ARBA00012705"/>
    </source>
</evidence>
<feature type="active site" description="Acyl-thioester intermediate" evidence="12">
    <location>
        <position position="99"/>
    </location>
</feature>
<comment type="subcellular location">
    <subcellularLocation>
        <location evidence="1">Mitochondrion</location>
    </subcellularLocation>
</comment>
<dbReference type="STRING" id="174720.A0A0N5BXE0"/>
<keyword evidence="8" id="KW-0809">Transit peptide</keyword>
<evidence type="ECO:0000256" key="6">
    <source>
        <dbReference type="ARBA" id="ARBA00022679"/>
    </source>
</evidence>
<dbReference type="InterPro" id="IPR020613">
    <property type="entry name" value="Thiolase_CS"/>
</dbReference>
<evidence type="ECO:0000313" key="16">
    <source>
        <dbReference type="Proteomes" id="UP000046392"/>
    </source>
</evidence>
<accession>A0A0N5BXE0</accession>
<feature type="domain" description="Thiolase N-terminal" evidence="14">
    <location>
        <begin position="16"/>
        <end position="270"/>
    </location>
</feature>
<evidence type="ECO:0000256" key="1">
    <source>
        <dbReference type="ARBA" id="ARBA00004173"/>
    </source>
</evidence>
<keyword evidence="7" id="KW-0479">Metal-binding</keyword>
<dbReference type="InterPro" id="IPR002155">
    <property type="entry name" value="Thiolase"/>
</dbReference>
<dbReference type="SUPFAM" id="SSF53901">
    <property type="entry name" value="Thiolase-like"/>
    <property type="match status" value="2"/>
</dbReference>
<comment type="similarity">
    <text evidence="3 13">Belongs to the thiolase-like superfamily. Thiolase family.</text>
</comment>
<dbReference type="InterPro" id="IPR016039">
    <property type="entry name" value="Thiolase-like"/>
</dbReference>
<dbReference type="PANTHER" id="PTHR18919:SF156">
    <property type="entry name" value="ACETYL-COA ACETYLTRANSFERASE, MITOCHONDRIAL"/>
    <property type="match status" value="1"/>
</dbReference>
<dbReference type="FunFam" id="3.40.47.10:FF:000007">
    <property type="entry name" value="acetyl-CoA acetyltransferase, mitochondrial"/>
    <property type="match status" value="1"/>
</dbReference>
<dbReference type="GO" id="GO:0046872">
    <property type="term" value="F:metal ion binding"/>
    <property type="evidence" value="ECO:0007669"/>
    <property type="project" value="UniProtKB-KW"/>
</dbReference>
<protein>
    <recommendedName>
        <fullName evidence="5">acetyl-CoA C-acetyltransferase</fullName>
        <ecNumber evidence="5">2.3.1.9</ecNumber>
    </recommendedName>
</protein>
<dbReference type="Pfam" id="PF00108">
    <property type="entry name" value="Thiolase_N"/>
    <property type="match status" value="1"/>
</dbReference>
<keyword evidence="6 13" id="KW-0808">Transferase</keyword>
<dbReference type="InterPro" id="IPR020610">
    <property type="entry name" value="Thiolase_AS"/>
</dbReference>
<keyword evidence="11 13" id="KW-0012">Acyltransferase</keyword>
<dbReference type="GO" id="GO:0003985">
    <property type="term" value="F:acetyl-CoA C-acetyltransferase activity"/>
    <property type="evidence" value="ECO:0007669"/>
    <property type="project" value="UniProtKB-EC"/>
</dbReference>
<dbReference type="Pfam" id="PF02803">
    <property type="entry name" value="Thiolase_C"/>
    <property type="match status" value="1"/>
</dbReference>
<evidence type="ECO:0000259" key="14">
    <source>
        <dbReference type="Pfam" id="PF00108"/>
    </source>
</evidence>
<dbReference type="PANTHER" id="PTHR18919">
    <property type="entry name" value="ACETYL-COA C-ACYLTRANSFERASE"/>
    <property type="match status" value="1"/>
</dbReference>
<dbReference type="CDD" id="cd00751">
    <property type="entry name" value="thiolase"/>
    <property type="match status" value="1"/>
</dbReference>
<dbReference type="InterPro" id="IPR020617">
    <property type="entry name" value="Thiolase_C"/>
</dbReference>
<organism evidence="16 17">
    <name type="scientific">Strongyloides papillosus</name>
    <name type="common">Intestinal threadworm</name>
    <dbReference type="NCBI Taxonomy" id="174720"/>
    <lineage>
        <taxon>Eukaryota</taxon>
        <taxon>Metazoa</taxon>
        <taxon>Ecdysozoa</taxon>
        <taxon>Nematoda</taxon>
        <taxon>Chromadorea</taxon>
        <taxon>Rhabditida</taxon>
        <taxon>Tylenchina</taxon>
        <taxon>Panagrolaimomorpha</taxon>
        <taxon>Strongyloidoidea</taxon>
        <taxon>Strongyloididae</taxon>
        <taxon>Strongyloides</taxon>
    </lineage>
</organism>
<reference evidence="17" key="1">
    <citation type="submission" date="2017-02" db="UniProtKB">
        <authorList>
            <consortium name="WormBaseParasite"/>
        </authorList>
    </citation>
    <scope>IDENTIFICATION</scope>
</reference>